<proteinExistence type="inferred from homology"/>
<dbReference type="GO" id="GO:0005886">
    <property type="term" value="C:plasma membrane"/>
    <property type="evidence" value="ECO:0007669"/>
    <property type="project" value="UniProtKB-SubCell"/>
</dbReference>
<evidence type="ECO:0000256" key="11">
    <source>
        <dbReference type="ARBA" id="ARBA00022729"/>
    </source>
</evidence>
<evidence type="ECO:0000256" key="12">
    <source>
        <dbReference type="ARBA" id="ARBA00022737"/>
    </source>
</evidence>
<feature type="domain" description="Protein kinase" evidence="24">
    <location>
        <begin position="818"/>
        <end position="1101"/>
    </location>
</feature>
<keyword evidence="16 23" id="KW-1133">Transmembrane helix</keyword>
<keyword evidence="7" id="KW-0597">Phosphoprotein</keyword>
<keyword evidence="15 22" id="KW-0067">ATP-binding</keyword>
<keyword evidence="14" id="KW-0418">Kinase</keyword>
<dbReference type="InterPro" id="IPR011009">
    <property type="entry name" value="Kinase-like_dom_sf"/>
</dbReference>
<dbReference type="InterPro" id="IPR013210">
    <property type="entry name" value="LRR_N_plant-typ"/>
</dbReference>
<dbReference type="PANTHER" id="PTHR48052">
    <property type="entry name" value="UNNAMED PRODUCT"/>
    <property type="match status" value="1"/>
</dbReference>
<dbReference type="InterPro" id="IPR008271">
    <property type="entry name" value="Ser/Thr_kinase_AS"/>
</dbReference>
<evidence type="ECO:0000256" key="17">
    <source>
        <dbReference type="ARBA" id="ARBA00023136"/>
    </source>
</evidence>
<dbReference type="Gene3D" id="1.10.510.10">
    <property type="entry name" value="Transferase(Phosphotransferase) domain 1"/>
    <property type="match status" value="1"/>
</dbReference>
<dbReference type="InterPro" id="IPR001611">
    <property type="entry name" value="Leu-rich_rpt"/>
</dbReference>
<dbReference type="SMART" id="SM00369">
    <property type="entry name" value="LRR_TYP"/>
    <property type="match status" value="9"/>
</dbReference>
<keyword evidence="17 23" id="KW-0472">Membrane</keyword>
<dbReference type="InterPro" id="IPR000719">
    <property type="entry name" value="Prot_kinase_dom"/>
</dbReference>
<dbReference type="PROSITE" id="PS51450">
    <property type="entry name" value="LRR"/>
    <property type="match status" value="1"/>
</dbReference>
<comment type="similarity">
    <text evidence="3">Belongs to the RLP family.</text>
</comment>
<dbReference type="Gene3D" id="3.30.200.20">
    <property type="entry name" value="Phosphorylase Kinase, domain 1"/>
    <property type="match status" value="1"/>
</dbReference>
<comment type="similarity">
    <text evidence="2">Belongs to the protein kinase superfamily. Ser/Thr protein kinase family.</text>
</comment>
<dbReference type="SUPFAM" id="SSF52058">
    <property type="entry name" value="L domain-like"/>
    <property type="match status" value="2"/>
</dbReference>
<evidence type="ECO:0000256" key="20">
    <source>
        <dbReference type="ARBA" id="ARBA00047899"/>
    </source>
</evidence>
<dbReference type="EC" id="2.7.11.1" evidence="4"/>
<evidence type="ECO:0000256" key="22">
    <source>
        <dbReference type="PROSITE-ProRule" id="PRU10141"/>
    </source>
</evidence>
<comment type="subcellular location">
    <subcellularLocation>
        <location evidence="1">Cell membrane</location>
        <topology evidence="1">Single-pass membrane protein</topology>
    </subcellularLocation>
</comment>
<keyword evidence="26" id="KW-1185">Reference proteome</keyword>
<evidence type="ECO:0000256" key="2">
    <source>
        <dbReference type="ARBA" id="ARBA00008684"/>
    </source>
</evidence>
<dbReference type="OrthoDB" id="676979at2759"/>
<keyword evidence="18" id="KW-0675">Receptor</keyword>
<feature type="transmembrane region" description="Helical" evidence="23">
    <location>
        <begin position="751"/>
        <end position="773"/>
    </location>
</feature>
<keyword evidence="9" id="KW-0808">Transferase</keyword>
<keyword evidence="13 22" id="KW-0547">Nucleotide-binding</keyword>
<evidence type="ECO:0000313" key="25">
    <source>
        <dbReference type="EMBL" id="KAI5069385.1"/>
    </source>
</evidence>
<accession>A0A9D4ZDF5</accession>
<keyword evidence="6" id="KW-0723">Serine/threonine-protein kinase</keyword>
<dbReference type="PROSITE" id="PS00108">
    <property type="entry name" value="PROTEIN_KINASE_ST"/>
    <property type="match status" value="1"/>
</dbReference>
<dbReference type="SUPFAM" id="SSF56112">
    <property type="entry name" value="Protein kinase-like (PK-like)"/>
    <property type="match status" value="1"/>
</dbReference>
<evidence type="ECO:0000259" key="24">
    <source>
        <dbReference type="PROSITE" id="PS50011"/>
    </source>
</evidence>
<evidence type="ECO:0000256" key="8">
    <source>
        <dbReference type="ARBA" id="ARBA00022614"/>
    </source>
</evidence>
<evidence type="ECO:0000256" key="21">
    <source>
        <dbReference type="ARBA" id="ARBA00048679"/>
    </source>
</evidence>
<dbReference type="InterPro" id="IPR003591">
    <property type="entry name" value="Leu-rich_rpt_typical-subtyp"/>
</dbReference>
<sequence length="1106" mass="120136">MSIGVVPGDGRLAMNCALSKLPSRRKLQQEDSSLVAIVEVLRELKRTITSDPLGVLDSWDVDNSTTSALVDPCRDKWRGLTCDKQGVQLLAIDLSGKQLQGTLTPSLSLLSLPSLTSLDLSQNNLTLSSDFSNLSSLIPPSLTLLNLSYTNAVITADSPQHQLSTLLTINVSNALSLQHLWLDGMQLSGSLATQEMGRTFPSLQTLSLSHNSLTGQLLDAAQQLLSFHSLQHLDLSHNNLSGTLDSWCSAGSNLSATLTYLDVSYNALQGVIPATLANCSALQHLDLSFNSLRGSIPAALPLSCRNLTFFSAIYAMTLSGSLPSEFGLLSHLESLLLEGNNFSGSPLPILLNCSALRTIHFYGNLFEGRIPSVFGSRLPNLSDLVLGNNSFSGPLPPSLANCSFTNLMLGFNKFSGSISGEMLGKWTQLRRQIDLQSNSFTGSIPPQIGNLTNLAILILNNNFFSGSFPQEMGLLASLEGATFQHNSFSGNFPGQIFNCTGLMHLLIYDNNLQGPLPSSIGMATKLSYLEARNNLLSGSLPDALSNCTQLQNFSLGYNHFTGSIPGYLASVPNILFFFDLSHNNFSGVIPTGFGHMKQMQSLDLSHNKLSGQIPGDLSMAAGMLSLNLAANVLEGAIPSSLGDSLFILTLLNLSYNSLSGNIPSSIGEMPSLRELDLSNNELEGSIPATFSRAPSMVFLNLSYNNLEGQVPALFANATSASFLGNPQLCGEIVNRSCAIAGIHQSGFARKAVIIGSSIGAAAVTLLIFLLVMVARKRDKARRRAQSDQRELIPDLPTSPNSKLMKLHLRQIEEATDNFSMRNLIGTGASGLVYKGLMPDGKVLAFKKFMMDSSSLHAFFRELQTTRQAKHRNLIKIFGYWSNHVDENILILEFMSNGSLEDHLHKSSNQSRSCKLTWEERWHIAIAVAEGLVYLHEECPNSPIIHCDIKPSNILFDSEMQACISDFGLAKIVVDMVTSTQNLHGTLGYMAPECATFGTISPKCDVYSYGIVMLELMSGVRPTDNVFLQDGMTLIEWAKTKVMDGSIQEILDETTASMYHKGLHNVHIDLLIELSLECTRENPRDRPAMNRVLARLCNTAKIGNLSK</sequence>
<dbReference type="PROSITE" id="PS00107">
    <property type="entry name" value="PROTEIN_KINASE_ATP"/>
    <property type="match status" value="1"/>
</dbReference>
<evidence type="ECO:0000256" key="19">
    <source>
        <dbReference type="ARBA" id="ARBA00023180"/>
    </source>
</evidence>
<keyword evidence="10 23" id="KW-0812">Transmembrane</keyword>
<dbReference type="PROSITE" id="PS50011">
    <property type="entry name" value="PROTEIN_KINASE_DOM"/>
    <property type="match status" value="1"/>
</dbReference>
<dbReference type="GO" id="GO:0005524">
    <property type="term" value="F:ATP binding"/>
    <property type="evidence" value="ECO:0007669"/>
    <property type="project" value="UniProtKB-UniRule"/>
</dbReference>
<comment type="catalytic activity">
    <reaction evidence="21">
        <text>L-seryl-[protein] + ATP = O-phospho-L-seryl-[protein] + ADP + H(+)</text>
        <dbReference type="Rhea" id="RHEA:17989"/>
        <dbReference type="Rhea" id="RHEA-COMP:9863"/>
        <dbReference type="Rhea" id="RHEA-COMP:11604"/>
        <dbReference type="ChEBI" id="CHEBI:15378"/>
        <dbReference type="ChEBI" id="CHEBI:29999"/>
        <dbReference type="ChEBI" id="CHEBI:30616"/>
        <dbReference type="ChEBI" id="CHEBI:83421"/>
        <dbReference type="ChEBI" id="CHEBI:456216"/>
        <dbReference type="EC" id="2.7.11.1"/>
    </reaction>
</comment>
<reference evidence="25" key="1">
    <citation type="submission" date="2021-01" db="EMBL/GenBank/DDBJ databases">
        <title>Adiantum capillus-veneris genome.</title>
        <authorList>
            <person name="Fang Y."/>
            <person name="Liao Q."/>
        </authorList>
    </citation>
    <scope>NUCLEOTIDE SEQUENCE</scope>
    <source>
        <strain evidence="25">H3</strain>
        <tissue evidence="25">Leaf</tissue>
    </source>
</reference>
<dbReference type="Pfam" id="PF08263">
    <property type="entry name" value="LRRNT_2"/>
    <property type="match status" value="1"/>
</dbReference>
<comment type="caution">
    <text evidence="25">The sequence shown here is derived from an EMBL/GenBank/DDBJ whole genome shotgun (WGS) entry which is preliminary data.</text>
</comment>
<evidence type="ECO:0000256" key="9">
    <source>
        <dbReference type="ARBA" id="ARBA00022679"/>
    </source>
</evidence>
<dbReference type="Pfam" id="PF00069">
    <property type="entry name" value="Pkinase"/>
    <property type="match status" value="1"/>
</dbReference>
<evidence type="ECO:0000256" key="6">
    <source>
        <dbReference type="ARBA" id="ARBA00022527"/>
    </source>
</evidence>
<dbReference type="InterPro" id="IPR017441">
    <property type="entry name" value="Protein_kinase_ATP_BS"/>
</dbReference>
<evidence type="ECO:0000256" key="15">
    <source>
        <dbReference type="ARBA" id="ARBA00022840"/>
    </source>
</evidence>
<dbReference type="Gene3D" id="3.80.10.10">
    <property type="entry name" value="Ribonuclease Inhibitor"/>
    <property type="match status" value="5"/>
</dbReference>
<dbReference type="SMART" id="SM00220">
    <property type="entry name" value="S_TKc"/>
    <property type="match status" value="1"/>
</dbReference>
<gene>
    <name evidence="25" type="ORF">GOP47_0015686</name>
</gene>
<evidence type="ECO:0000256" key="1">
    <source>
        <dbReference type="ARBA" id="ARBA00004162"/>
    </source>
</evidence>
<evidence type="ECO:0000256" key="16">
    <source>
        <dbReference type="ARBA" id="ARBA00022989"/>
    </source>
</evidence>
<name>A0A9D4ZDF5_ADICA</name>
<evidence type="ECO:0000256" key="10">
    <source>
        <dbReference type="ARBA" id="ARBA00022692"/>
    </source>
</evidence>
<dbReference type="PRINTS" id="PR00019">
    <property type="entry name" value="LEURICHRPT"/>
</dbReference>
<dbReference type="Pfam" id="PF13855">
    <property type="entry name" value="LRR_8"/>
    <property type="match status" value="3"/>
</dbReference>
<dbReference type="AlphaFoldDB" id="A0A9D4ZDF5"/>
<dbReference type="GO" id="GO:0004674">
    <property type="term" value="F:protein serine/threonine kinase activity"/>
    <property type="evidence" value="ECO:0007669"/>
    <property type="project" value="UniProtKB-KW"/>
</dbReference>
<evidence type="ECO:0000256" key="3">
    <source>
        <dbReference type="ARBA" id="ARBA00009592"/>
    </source>
</evidence>
<dbReference type="PANTHER" id="PTHR48052:SF69">
    <property type="entry name" value="LRR RECEPTOR-LIKE SERINE_THREONINE-PROTEIN KINASE FLS2"/>
    <property type="match status" value="1"/>
</dbReference>
<keyword evidence="12" id="KW-0677">Repeat</keyword>
<dbReference type="FunFam" id="1.10.510.10:FF:000358">
    <property type="entry name" value="Putative leucine-rich repeat receptor-like serine/threonine-protein kinase"/>
    <property type="match status" value="1"/>
</dbReference>
<feature type="binding site" evidence="22">
    <location>
        <position position="846"/>
    </location>
    <ligand>
        <name>ATP</name>
        <dbReference type="ChEBI" id="CHEBI:30616"/>
    </ligand>
</feature>
<keyword evidence="5" id="KW-1003">Cell membrane</keyword>
<dbReference type="FunFam" id="3.80.10.10:FF:000722">
    <property type="entry name" value="Leucine-rich repeat receptor-like protein kinase"/>
    <property type="match status" value="1"/>
</dbReference>
<keyword evidence="8" id="KW-0433">Leucine-rich repeat</keyword>
<evidence type="ECO:0000256" key="7">
    <source>
        <dbReference type="ARBA" id="ARBA00022553"/>
    </source>
</evidence>
<dbReference type="Pfam" id="PF00560">
    <property type="entry name" value="LRR_1"/>
    <property type="match status" value="4"/>
</dbReference>
<evidence type="ECO:0000256" key="23">
    <source>
        <dbReference type="SAM" id="Phobius"/>
    </source>
</evidence>
<dbReference type="Proteomes" id="UP000886520">
    <property type="component" value="Chromosome 15"/>
</dbReference>
<dbReference type="EMBL" id="JABFUD020000015">
    <property type="protein sequence ID" value="KAI5069385.1"/>
    <property type="molecule type" value="Genomic_DNA"/>
</dbReference>
<evidence type="ECO:0000256" key="4">
    <source>
        <dbReference type="ARBA" id="ARBA00012513"/>
    </source>
</evidence>
<dbReference type="InterPro" id="IPR032675">
    <property type="entry name" value="LRR_dom_sf"/>
</dbReference>
<evidence type="ECO:0000256" key="5">
    <source>
        <dbReference type="ARBA" id="ARBA00022475"/>
    </source>
</evidence>
<comment type="catalytic activity">
    <reaction evidence="20">
        <text>L-threonyl-[protein] + ATP = O-phospho-L-threonyl-[protein] + ADP + H(+)</text>
        <dbReference type="Rhea" id="RHEA:46608"/>
        <dbReference type="Rhea" id="RHEA-COMP:11060"/>
        <dbReference type="Rhea" id="RHEA-COMP:11605"/>
        <dbReference type="ChEBI" id="CHEBI:15378"/>
        <dbReference type="ChEBI" id="CHEBI:30013"/>
        <dbReference type="ChEBI" id="CHEBI:30616"/>
        <dbReference type="ChEBI" id="CHEBI:61977"/>
        <dbReference type="ChEBI" id="CHEBI:456216"/>
        <dbReference type="EC" id="2.7.11.1"/>
    </reaction>
</comment>
<organism evidence="25 26">
    <name type="scientific">Adiantum capillus-veneris</name>
    <name type="common">Maidenhair fern</name>
    <dbReference type="NCBI Taxonomy" id="13818"/>
    <lineage>
        <taxon>Eukaryota</taxon>
        <taxon>Viridiplantae</taxon>
        <taxon>Streptophyta</taxon>
        <taxon>Embryophyta</taxon>
        <taxon>Tracheophyta</taxon>
        <taxon>Polypodiopsida</taxon>
        <taxon>Polypodiidae</taxon>
        <taxon>Polypodiales</taxon>
        <taxon>Pteridineae</taxon>
        <taxon>Pteridaceae</taxon>
        <taxon>Vittarioideae</taxon>
        <taxon>Adiantum</taxon>
    </lineage>
</organism>
<evidence type="ECO:0000313" key="26">
    <source>
        <dbReference type="Proteomes" id="UP000886520"/>
    </source>
</evidence>
<evidence type="ECO:0000256" key="14">
    <source>
        <dbReference type="ARBA" id="ARBA00022777"/>
    </source>
</evidence>
<dbReference type="FunFam" id="3.80.10.10:FF:000095">
    <property type="entry name" value="LRR receptor-like serine/threonine-protein kinase GSO1"/>
    <property type="match status" value="1"/>
</dbReference>
<protein>
    <recommendedName>
        <fullName evidence="4">non-specific serine/threonine protein kinase</fullName>
        <ecNumber evidence="4">2.7.11.1</ecNumber>
    </recommendedName>
</protein>
<evidence type="ECO:0000256" key="18">
    <source>
        <dbReference type="ARBA" id="ARBA00023170"/>
    </source>
</evidence>
<keyword evidence="19" id="KW-0325">Glycoprotein</keyword>
<evidence type="ECO:0000256" key="13">
    <source>
        <dbReference type="ARBA" id="ARBA00022741"/>
    </source>
</evidence>
<keyword evidence="11" id="KW-0732">Signal</keyword>